<reference evidence="1 2" key="1">
    <citation type="submission" date="2015-03" db="EMBL/GenBank/DDBJ databases">
        <authorList>
            <consortium name="Pathogen Informatics"/>
            <person name="Murphy D."/>
        </authorList>
    </citation>
    <scope>NUCLEOTIDE SEQUENCE [LARGE SCALE GENOMIC DNA]</scope>
    <source>
        <strain evidence="1 2">FE82747</strain>
    </source>
</reference>
<dbReference type="RefSeq" id="WP_049677775.1">
    <property type="nucleotide sequence ID" value="NZ_CABMMJ010000001.1"/>
</dbReference>
<dbReference type="GeneID" id="89596812"/>
<dbReference type="AlphaFoldDB" id="A0AA36LMF4"/>
<evidence type="ECO:0000313" key="1">
    <source>
        <dbReference type="EMBL" id="CNH34160.1"/>
    </source>
</evidence>
<sequence length="94" mass="11118">MFYFLQRRAEKKIVKKANKVLMNLEEIYLNDYFVDGVDLDATFDYTEERLDQLAKILEPNEEFLLKHHSSIIERANDISRISLACVTAYRDSLK</sequence>
<protein>
    <submittedName>
        <fullName evidence="1">Uncharacterized protein</fullName>
    </submittedName>
</protein>
<gene>
    <name evidence="1" type="ORF">ERS008502_00182</name>
</gene>
<comment type="caution">
    <text evidence="1">The sequence shown here is derived from an EMBL/GenBank/DDBJ whole genome shotgun (WGS) entry which is preliminary data.</text>
</comment>
<dbReference type="EMBL" id="CQBM01000001">
    <property type="protein sequence ID" value="CNH34160.1"/>
    <property type="molecule type" value="Genomic_DNA"/>
</dbReference>
<proteinExistence type="predicted"/>
<name>A0AA36LMF4_YERMO</name>
<accession>A0AA36LMF4</accession>
<evidence type="ECO:0000313" key="2">
    <source>
        <dbReference type="Proteomes" id="UP000040841"/>
    </source>
</evidence>
<organism evidence="1 2">
    <name type="scientific">Yersinia mollaretii</name>
    <dbReference type="NCBI Taxonomy" id="33060"/>
    <lineage>
        <taxon>Bacteria</taxon>
        <taxon>Pseudomonadati</taxon>
        <taxon>Pseudomonadota</taxon>
        <taxon>Gammaproteobacteria</taxon>
        <taxon>Enterobacterales</taxon>
        <taxon>Yersiniaceae</taxon>
        <taxon>Yersinia</taxon>
    </lineage>
</organism>
<dbReference type="Proteomes" id="UP000040841">
    <property type="component" value="Unassembled WGS sequence"/>
</dbReference>